<dbReference type="KEGG" id="aca:ACP_2955"/>
<dbReference type="AlphaFoldDB" id="C1F4B4"/>
<dbReference type="InParanoid" id="C1F4B4"/>
<proteinExistence type="predicted"/>
<gene>
    <name evidence="1" type="ordered locus">ACP_2955</name>
</gene>
<accession>C1F4B4</accession>
<dbReference type="Proteomes" id="UP000002207">
    <property type="component" value="Chromosome"/>
</dbReference>
<sequence length="82" mass="9027">MFCPIASNRAAAGDGRKLAALIHHFQFENHSLIFKASRHRVGATAEFRQLEVRAAAQMQPGSQQHTVNIDTMRTQKLALNGG</sequence>
<protein>
    <submittedName>
        <fullName evidence="1">Uncharacterized protein</fullName>
    </submittedName>
</protein>
<dbReference type="HOGENOM" id="CLU_2550574_0_0_0"/>
<evidence type="ECO:0000313" key="2">
    <source>
        <dbReference type="Proteomes" id="UP000002207"/>
    </source>
</evidence>
<keyword evidence="2" id="KW-1185">Reference proteome</keyword>
<reference evidence="1 2" key="1">
    <citation type="journal article" date="2009" name="Appl. Environ. Microbiol.">
        <title>Three genomes from the phylum Acidobacteria provide insight into the lifestyles of these microorganisms in soils.</title>
        <authorList>
            <person name="Ward N.L."/>
            <person name="Challacombe J.F."/>
            <person name="Janssen P.H."/>
            <person name="Henrissat B."/>
            <person name="Coutinho P.M."/>
            <person name="Wu M."/>
            <person name="Xie G."/>
            <person name="Haft D.H."/>
            <person name="Sait M."/>
            <person name="Badger J."/>
            <person name="Barabote R.D."/>
            <person name="Bradley B."/>
            <person name="Brettin T.S."/>
            <person name="Brinkac L.M."/>
            <person name="Bruce D."/>
            <person name="Creasy T."/>
            <person name="Daugherty S.C."/>
            <person name="Davidsen T.M."/>
            <person name="DeBoy R.T."/>
            <person name="Detter J.C."/>
            <person name="Dodson R.J."/>
            <person name="Durkin A.S."/>
            <person name="Ganapathy A."/>
            <person name="Gwinn-Giglio M."/>
            <person name="Han C.S."/>
            <person name="Khouri H."/>
            <person name="Kiss H."/>
            <person name="Kothari S.P."/>
            <person name="Madupu R."/>
            <person name="Nelson K.E."/>
            <person name="Nelson W.C."/>
            <person name="Paulsen I."/>
            <person name="Penn K."/>
            <person name="Ren Q."/>
            <person name="Rosovitz M.J."/>
            <person name="Selengut J.D."/>
            <person name="Shrivastava S."/>
            <person name="Sullivan S.A."/>
            <person name="Tapia R."/>
            <person name="Thompson L.S."/>
            <person name="Watkins K.L."/>
            <person name="Yang Q."/>
            <person name="Yu C."/>
            <person name="Zafar N."/>
            <person name="Zhou L."/>
            <person name="Kuske C.R."/>
        </authorList>
    </citation>
    <scope>NUCLEOTIDE SEQUENCE [LARGE SCALE GENOMIC DNA]</scope>
    <source>
        <strain evidence="2">ATCC 51196 / DSM 11244 / BCRC 80197 / JCM 7670 / NBRC 15755 / NCIMB 13165 / 161</strain>
    </source>
</reference>
<dbReference type="EMBL" id="CP001472">
    <property type="protein sequence ID" value="ACO31368.1"/>
    <property type="molecule type" value="Genomic_DNA"/>
</dbReference>
<organism evidence="1 2">
    <name type="scientific">Acidobacterium capsulatum (strain ATCC 51196 / DSM 11244 / BCRC 80197 / JCM 7670 / NBRC 15755 / NCIMB 13165 / 161)</name>
    <dbReference type="NCBI Taxonomy" id="240015"/>
    <lineage>
        <taxon>Bacteria</taxon>
        <taxon>Pseudomonadati</taxon>
        <taxon>Acidobacteriota</taxon>
        <taxon>Terriglobia</taxon>
        <taxon>Terriglobales</taxon>
        <taxon>Acidobacteriaceae</taxon>
        <taxon>Acidobacterium</taxon>
    </lineage>
</organism>
<evidence type="ECO:0000313" key="1">
    <source>
        <dbReference type="EMBL" id="ACO31368.1"/>
    </source>
</evidence>
<name>C1F4B4_ACIC5</name>